<keyword evidence="1" id="KW-0812">Transmembrane</keyword>
<gene>
    <name evidence="2" type="ORF">IMZ08_17355</name>
</gene>
<feature type="transmembrane region" description="Helical" evidence="1">
    <location>
        <begin position="56"/>
        <end position="72"/>
    </location>
</feature>
<feature type="transmembrane region" description="Helical" evidence="1">
    <location>
        <begin position="6"/>
        <end position="25"/>
    </location>
</feature>
<keyword evidence="1" id="KW-1133">Transmembrane helix</keyword>
<keyword evidence="1" id="KW-0472">Membrane</keyword>
<accession>A0ABR9QMX7</accession>
<reference evidence="2 3" key="1">
    <citation type="submission" date="2020-10" db="EMBL/GenBank/DDBJ databases">
        <title>Bacillus sp. HD4P25, an endophyte from a halophyte.</title>
        <authorList>
            <person name="Sun J.-Q."/>
        </authorList>
    </citation>
    <scope>NUCLEOTIDE SEQUENCE [LARGE SCALE GENOMIC DNA]</scope>
    <source>
        <strain evidence="2 3">YIM 93174</strain>
    </source>
</reference>
<evidence type="ECO:0000256" key="1">
    <source>
        <dbReference type="SAM" id="Phobius"/>
    </source>
</evidence>
<evidence type="ECO:0000313" key="3">
    <source>
        <dbReference type="Proteomes" id="UP001516662"/>
    </source>
</evidence>
<organism evidence="2 3">
    <name type="scientific">Litchfieldia luteola</name>
    <dbReference type="NCBI Taxonomy" id="682179"/>
    <lineage>
        <taxon>Bacteria</taxon>
        <taxon>Bacillati</taxon>
        <taxon>Bacillota</taxon>
        <taxon>Bacilli</taxon>
        <taxon>Bacillales</taxon>
        <taxon>Bacillaceae</taxon>
        <taxon>Litchfieldia</taxon>
    </lineage>
</organism>
<feature type="transmembrane region" description="Helical" evidence="1">
    <location>
        <begin position="32"/>
        <end position="50"/>
    </location>
</feature>
<dbReference type="RefSeq" id="WP_193538806.1">
    <property type="nucleotide sequence ID" value="NZ_JADCLJ010000024.1"/>
</dbReference>
<dbReference type="Proteomes" id="UP001516662">
    <property type="component" value="Unassembled WGS sequence"/>
</dbReference>
<protein>
    <submittedName>
        <fullName evidence="2">Uncharacterized protein</fullName>
    </submittedName>
</protein>
<comment type="caution">
    <text evidence="2">The sequence shown here is derived from an EMBL/GenBank/DDBJ whole genome shotgun (WGS) entry which is preliminary data.</text>
</comment>
<evidence type="ECO:0000313" key="2">
    <source>
        <dbReference type="EMBL" id="MBE4909804.1"/>
    </source>
</evidence>
<dbReference type="EMBL" id="JADCLJ010000024">
    <property type="protein sequence ID" value="MBE4909804.1"/>
    <property type="molecule type" value="Genomic_DNA"/>
</dbReference>
<name>A0ABR9QMX7_9BACI</name>
<sequence length="78" mass="9034">MDFFLVGVLLWLLIVAYCLLFTWGLIKSNWKILLLSGIIILVPAMIFSTADGLVKLLFVLPLIAFSLSYYFYKRTKRE</sequence>
<keyword evidence="3" id="KW-1185">Reference proteome</keyword>
<proteinExistence type="predicted"/>